<dbReference type="InterPro" id="IPR007110">
    <property type="entry name" value="Ig-like_dom"/>
</dbReference>
<feature type="domain" description="Ig-like" evidence="4">
    <location>
        <begin position="1"/>
        <end position="65"/>
    </location>
</feature>
<organism evidence="6 7">
    <name type="scientific">Dreissena polymorpha</name>
    <name type="common">Zebra mussel</name>
    <name type="synonym">Mytilus polymorpha</name>
    <dbReference type="NCBI Taxonomy" id="45954"/>
    <lineage>
        <taxon>Eukaryota</taxon>
        <taxon>Metazoa</taxon>
        <taxon>Spiralia</taxon>
        <taxon>Lophotrochozoa</taxon>
        <taxon>Mollusca</taxon>
        <taxon>Bivalvia</taxon>
        <taxon>Autobranchia</taxon>
        <taxon>Heteroconchia</taxon>
        <taxon>Euheterodonta</taxon>
        <taxon>Imparidentia</taxon>
        <taxon>Neoheterodontei</taxon>
        <taxon>Myida</taxon>
        <taxon>Dreissenoidea</taxon>
        <taxon>Dreissenidae</taxon>
        <taxon>Dreissena</taxon>
    </lineage>
</organism>
<dbReference type="PROSITE" id="PS50900">
    <property type="entry name" value="PLAC"/>
    <property type="match status" value="1"/>
</dbReference>
<evidence type="ECO:0000256" key="2">
    <source>
        <dbReference type="ARBA" id="ARBA00023157"/>
    </source>
</evidence>
<dbReference type="InterPro" id="IPR010909">
    <property type="entry name" value="PLAC"/>
</dbReference>
<dbReference type="Proteomes" id="UP000828390">
    <property type="component" value="Unassembled WGS sequence"/>
</dbReference>
<proteinExistence type="predicted"/>
<dbReference type="Gene3D" id="2.60.40.10">
    <property type="entry name" value="Immunoglobulins"/>
    <property type="match status" value="2"/>
</dbReference>
<dbReference type="PROSITE" id="PS50835">
    <property type="entry name" value="IG_LIKE"/>
    <property type="match status" value="2"/>
</dbReference>
<dbReference type="PANTHER" id="PTHR10075:SF14">
    <property type="entry name" value="CELL ADHESION MOLECULE DSCAM2-RELATED"/>
    <property type="match status" value="1"/>
</dbReference>
<gene>
    <name evidence="6" type="ORF">DPMN_086694</name>
</gene>
<reference evidence="6" key="2">
    <citation type="submission" date="2020-11" db="EMBL/GenBank/DDBJ databases">
        <authorList>
            <person name="McCartney M.A."/>
            <person name="Auch B."/>
            <person name="Kono T."/>
            <person name="Mallez S."/>
            <person name="Becker A."/>
            <person name="Gohl D.M."/>
            <person name="Silverstein K.A.T."/>
            <person name="Koren S."/>
            <person name="Bechman K.B."/>
            <person name="Herman A."/>
            <person name="Abrahante J.E."/>
            <person name="Garbe J."/>
        </authorList>
    </citation>
    <scope>NUCLEOTIDE SEQUENCE</scope>
    <source>
        <strain evidence="6">Duluth1</strain>
        <tissue evidence="6">Whole animal</tissue>
    </source>
</reference>
<dbReference type="InterPro" id="IPR003598">
    <property type="entry name" value="Ig_sub2"/>
</dbReference>
<dbReference type="SUPFAM" id="SSF48726">
    <property type="entry name" value="Immunoglobulin"/>
    <property type="match status" value="2"/>
</dbReference>
<evidence type="ECO:0000313" key="7">
    <source>
        <dbReference type="Proteomes" id="UP000828390"/>
    </source>
</evidence>
<dbReference type="CDD" id="cd00096">
    <property type="entry name" value="Ig"/>
    <property type="match status" value="1"/>
</dbReference>
<dbReference type="AlphaFoldDB" id="A0A9D4KST2"/>
<dbReference type="InterPro" id="IPR003599">
    <property type="entry name" value="Ig_sub"/>
</dbReference>
<dbReference type="InterPro" id="IPR036179">
    <property type="entry name" value="Ig-like_dom_sf"/>
</dbReference>
<sequence length="216" mass="23535">MVKPSSQAFLHCEVYGNPKPSVSWTKNGSPLRSSSRYETFSNGTLLIRSATPGDADSYTCRADNGVSTPVDRTIKLSLREMLVARIENQNGRVIEGGRILLNCEGKGYPEPAITWEKAGRALVSGGNVFISSNGGLTIRDATSSDTGTYTCIVSNTDEKIETSTSVQVVPKVMPDDKCEDKTSLMKCRLIVSARLCGYTMYSKICCNSCQRFFNGE</sequence>
<name>A0A9D4KST2_DREPO</name>
<keyword evidence="7" id="KW-1185">Reference proteome</keyword>
<keyword evidence="1" id="KW-0732">Signal</keyword>
<evidence type="ECO:0000259" key="4">
    <source>
        <dbReference type="PROSITE" id="PS50835"/>
    </source>
</evidence>
<dbReference type="SMART" id="SM00409">
    <property type="entry name" value="IG"/>
    <property type="match status" value="2"/>
</dbReference>
<comment type="caution">
    <text evidence="6">The sequence shown here is derived from an EMBL/GenBank/DDBJ whole genome shotgun (WGS) entry which is preliminary data.</text>
</comment>
<dbReference type="Pfam" id="PF08686">
    <property type="entry name" value="PLAC"/>
    <property type="match status" value="1"/>
</dbReference>
<dbReference type="InterPro" id="IPR013098">
    <property type="entry name" value="Ig_I-set"/>
</dbReference>
<keyword evidence="3" id="KW-0393">Immunoglobulin domain</keyword>
<dbReference type="PANTHER" id="PTHR10075">
    <property type="entry name" value="BASIGIN RELATED"/>
    <property type="match status" value="1"/>
</dbReference>
<keyword evidence="2" id="KW-1015">Disulfide bond</keyword>
<feature type="domain" description="Ig-like" evidence="4">
    <location>
        <begin position="69"/>
        <end position="167"/>
    </location>
</feature>
<evidence type="ECO:0000256" key="1">
    <source>
        <dbReference type="ARBA" id="ARBA00022729"/>
    </source>
</evidence>
<evidence type="ECO:0008006" key="8">
    <source>
        <dbReference type="Google" id="ProtNLM"/>
    </source>
</evidence>
<reference evidence="6" key="1">
    <citation type="journal article" date="2019" name="bioRxiv">
        <title>The Genome of the Zebra Mussel, Dreissena polymorpha: A Resource for Invasive Species Research.</title>
        <authorList>
            <person name="McCartney M.A."/>
            <person name="Auch B."/>
            <person name="Kono T."/>
            <person name="Mallez S."/>
            <person name="Zhang Y."/>
            <person name="Obille A."/>
            <person name="Becker A."/>
            <person name="Abrahante J.E."/>
            <person name="Garbe J."/>
            <person name="Badalamenti J.P."/>
            <person name="Herman A."/>
            <person name="Mangelson H."/>
            <person name="Liachko I."/>
            <person name="Sullivan S."/>
            <person name="Sone E.D."/>
            <person name="Koren S."/>
            <person name="Silverstein K.A.T."/>
            <person name="Beckman K.B."/>
            <person name="Gohl D.M."/>
        </authorList>
    </citation>
    <scope>NUCLEOTIDE SEQUENCE</scope>
    <source>
        <strain evidence="6">Duluth1</strain>
        <tissue evidence="6">Whole animal</tissue>
    </source>
</reference>
<evidence type="ECO:0000259" key="5">
    <source>
        <dbReference type="PROSITE" id="PS50900"/>
    </source>
</evidence>
<protein>
    <recommendedName>
        <fullName evidence="8">Papilin</fullName>
    </recommendedName>
</protein>
<dbReference type="InterPro" id="IPR013783">
    <property type="entry name" value="Ig-like_fold"/>
</dbReference>
<dbReference type="EMBL" id="JAIWYP010000003">
    <property type="protein sequence ID" value="KAH3844436.1"/>
    <property type="molecule type" value="Genomic_DNA"/>
</dbReference>
<evidence type="ECO:0000313" key="6">
    <source>
        <dbReference type="EMBL" id="KAH3844436.1"/>
    </source>
</evidence>
<dbReference type="Pfam" id="PF07679">
    <property type="entry name" value="I-set"/>
    <property type="match status" value="2"/>
</dbReference>
<dbReference type="SMART" id="SM00408">
    <property type="entry name" value="IGc2"/>
    <property type="match status" value="2"/>
</dbReference>
<dbReference type="OrthoDB" id="5950222at2759"/>
<feature type="domain" description="PLAC" evidence="5">
    <location>
        <begin position="174"/>
        <end position="213"/>
    </location>
</feature>
<accession>A0A9D4KST2</accession>
<evidence type="ECO:0000256" key="3">
    <source>
        <dbReference type="ARBA" id="ARBA00023319"/>
    </source>
</evidence>
<dbReference type="FunFam" id="2.60.40.10:FF:000032">
    <property type="entry name" value="palladin isoform X1"/>
    <property type="match status" value="1"/>
</dbReference>